<sequence>MRVSWRVIPRQLEPPLSEPETSRDNGIERQLIHAEFRDLQPVAIVHLTMCLVYELIKLRPLCIPDSTFVVIRCYFELEVDLIYQGESQTTLYLSLLMGATKTEL</sequence>
<dbReference type="EMBL" id="AP009044">
    <property type="protein sequence ID" value="BAQ21127.1"/>
    <property type="molecule type" value="Genomic_DNA"/>
</dbReference>
<dbReference type="AlphaFoldDB" id="A0AB72VFJ9"/>
<accession>A0AB72VFJ9</accession>
<gene>
    <name evidence="1" type="ordered locus">cgR_6065</name>
</gene>
<name>A0AB72VFJ9_CORGB</name>
<reference evidence="1" key="1">
    <citation type="journal article" date="2007" name="Microbiology">
        <title>Comparative analysis of the Corynebacterium glutamicum group and complete genome sequence of strain R.</title>
        <authorList>
            <person name="Yukawa H."/>
            <person name="Omumasaba C.A."/>
            <person name="Nonaka H."/>
            <person name="Kos P."/>
            <person name="Okai N."/>
            <person name="Suzuki N."/>
            <person name="Suda M."/>
            <person name="Tsuge Y."/>
            <person name="Watanabe J."/>
            <person name="Ikeda Y."/>
            <person name="Vertes A.A."/>
            <person name="Inui M."/>
        </authorList>
    </citation>
    <scope>NUCLEOTIDE SEQUENCE</scope>
    <source>
        <strain evidence="1">R</strain>
    </source>
</reference>
<evidence type="ECO:0000313" key="1">
    <source>
        <dbReference type="EMBL" id="BAQ21127.1"/>
    </source>
</evidence>
<dbReference type="Proteomes" id="UP000006698">
    <property type="component" value="Chromosome"/>
</dbReference>
<dbReference type="KEGG" id="cgt:cgR_6065"/>
<protein>
    <submittedName>
        <fullName evidence="1">Uncharacterized protein</fullName>
    </submittedName>
</protein>
<proteinExistence type="predicted"/>
<organism evidence="1">
    <name type="scientific">Corynebacterium glutamicum (strain R)</name>
    <dbReference type="NCBI Taxonomy" id="340322"/>
    <lineage>
        <taxon>Bacteria</taxon>
        <taxon>Bacillati</taxon>
        <taxon>Actinomycetota</taxon>
        <taxon>Actinomycetes</taxon>
        <taxon>Mycobacteriales</taxon>
        <taxon>Corynebacteriaceae</taxon>
        <taxon>Corynebacterium</taxon>
    </lineage>
</organism>